<dbReference type="PANTHER" id="PTHR23502">
    <property type="entry name" value="MAJOR FACILITATOR SUPERFAMILY"/>
    <property type="match status" value="1"/>
</dbReference>
<evidence type="ECO:0000256" key="3">
    <source>
        <dbReference type="ARBA" id="ARBA00007520"/>
    </source>
</evidence>
<organism evidence="12 13">
    <name type="scientific">Salinactinospora qingdaonensis</name>
    <dbReference type="NCBI Taxonomy" id="702744"/>
    <lineage>
        <taxon>Bacteria</taxon>
        <taxon>Bacillati</taxon>
        <taxon>Actinomycetota</taxon>
        <taxon>Actinomycetes</taxon>
        <taxon>Streptosporangiales</taxon>
        <taxon>Nocardiopsidaceae</taxon>
        <taxon>Salinactinospora</taxon>
    </lineage>
</organism>
<accession>A0ABP7FBA6</accession>
<feature type="transmembrane region" description="Helical" evidence="10">
    <location>
        <begin position="62"/>
        <end position="81"/>
    </location>
</feature>
<dbReference type="InterPro" id="IPR036259">
    <property type="entry name" value="MFS_trans_sf"/>
</dbReference>
<feature type="transmembrane region" description="Helical" evidence="10">
    <location>
        <begin position="93"/>
        <end position="112"/>
    </location>
</feature>
<feature type="transmembrane region" description="Helical" evidence="10">
    <location>
        <begin position="322"/>
        <end position="341"/>
    </location>
</feature>
<dbReference type="InterPro" id="IPR001958">
    <property type="entry name" value="Tet-R_TetA/multi-R_MdtG-like"/>
</dbReference>
<evidence type="ECO:0000313" key="13">
    <source>
        <dbReference type="Proteomes" id="UP001500908"/>
    </source>
</evidence>
<reference evidence="13" key="1">
    <citation type="journal article" date="2019" name="Int. J. Syst. Evol. Microbiol.">
        <title>The Global Catalogue of Microorganisms (GCM) 10K type strain sequencing project: providing services to taxonomists for standard genome sequencing and annotation.</title>
        <authorList>
            <consortium name="The Broad Institute Genomics Platform"/>
            <consortium name="The Broad Institute Genome Sequencing Center for Infectious Disease"/>
            <person name="Wu L."/>
            <person name="Ma J."/>
        </authorList>
    </citation>
    <scope>NUCLEOTIDE SEQUENCE [LARGE SCALE GENOMIC DNA]</scope>
    <source>
        <strain evidence="13">JCM 17137</strain>
    </source>
</reference>
<dbReference type="RefSeq" id="WP_344968685.1">
    <property type="nucleotide sequence ID" value="NZ_BAABDD010000005.1"/>
</dbReference>
<comment type="caution">
    <text evidence="12">The sequence shown here is derived from an EMBL/GenBank/DDBJ whole genome shotgun (WGS) entry which is preliminary data.</text>
</comment>
<comment type="similarity">
    <text evidence="3">Belongs to the major facilitator superfamily. TCR/Tet family.</text>
</comment>
<dbReference type="InterPro" id="IPR020846">
    <property type="entry name" value="MFS_dom"/>
</dbReference>
<dbReference type="InterPro" id="IPR005829">
    <property type="entry name" value="Sugar_transporter_CS"/>
</dbReference>
<evidence type="ECO:0000256" key="1">
    <source>
        <dbReference type="ARBA" id="ARBA00004651"/>
    </source>
</evidence>
<comment type="subcellular location">
    <subcellularLocation>
        <location evidence="1">Cell membrane</location>
        <topology evidence="1">Multi-pass membrane protein</topology>
    </subcellularLocation>
</comment>
<dbReference type="PROSITE" id="PS50850">
    <property type="entry name" value="MFS"/>
    <property type="match status" value="1"/>
</dbReference>
<feature type="transmembrane region" description="Helical" evidence="10">
    <location>
        <begin position="296"/>
        <end position="316"/>
    </location>
</feature>
<dbReference type="Proteomes" id="UP001500908">
    <property type="component" value="Unassembled WGS sequence"/>
</dbReference>
<feature type="transmembrane region" description="Helical" evidence="10">
    <location>
        <begin position="118"/>
        <end position="139"/>
    </location>
</feature>
<evidence type="ECO:0000256" key="5">
    <source>
        <dbReference type="ARBA" id="ARBA00022475"/>
    </source>
</evidence>
<dbReference type="PRINTS" id="PR01035">
    <property type="entry name" value="TCRTETA"/>
</dbReference>
<dbReference type="CDD" id="cd17320">
    <property type="entry name" value="MFS_MdfA_MDR_like"/>
    <property type="match status" value="1"/>
</dbReference>
<feature type="transmembrane region" description="Helical" evidence="10">
    <location>
        <begin position="385"/>
        <end position="405"/>
    </location>
</feature>
<dbReference type="Gene3D" id="1.20.1720.10">
    <property type="entry name" value="Multidrug resistance protein D"/>
    <property type="match status" value="1"/>
</dbReference>
<evidence type="ECO:0000259" key="11">
    <source>
        <dbReference type="PROSITE" id="PS50850"/>
    </source>
</evidence>
<feature type="transmembrane region" description="Helical" evidence="10">
    <location>
        <begin position="181"/>
        <end position="201"/>
    </location>
</feature>
<keyword evidence="5" id="KW-1003">Cell membrane</keyword>
<feature type="region of interest" description="Disordered" evidence="9">
    <location>
        <begin position="1"/>
        <end position="20"/>
    </location>
</feature>
<feature type="transmembrane region" description="Helical" evidence="10">
    <location>
        <begin position="230"/>
        <end position="254"/>
    </location>
</feature>
<gene>
    <name evidence="12" type="ORF">GCM10022402_14510</name>
</gene>
<dbReference type="PROSITE" id="PS00216">
    <property type="entry name" value="SUGAR_TRANSPORT_1"/>
    <property type="match status" value="1"/>
</dbReference>
<evidence type="ECO:0000256" key="7">
    <source>
        <dbReference type="ARBA" id="ARBA00022989"/>
    </source>
</evidence>
<sequence length="420" mass="42927">MAACASGRGPATSSGKPGKGRAAGAVLVVGLGALTALGPLSIDMYLPAFPALAEEFGTSDSRIQLTLTACLVGLAVGQLILGPLSDSVGRRRPLLVGTAAYTVFSLLCALAPNAEVLTVLRLLQGGAGAAGMVIARAMVRDLYAGPAATRLFSRLILVIGLAPILAPVFGGQLLLVTSWRGIFGALAVLGVLLFVLAWFVLRESLPPSNRRSDGLVAVVGVFGRLLRDPVFLALMLTQGLVSAGLFGYVSGFSFVAQNVYGVSPQVFSLLFGLNGIGMVIFSQVNGYLAGRVPERSVLLVALSVAAMAGVGLVVVTLAGLPFALTCALLFVVMSTLSFTLPNTMSLALGRYPLNAGSASALMGTVQFFVGATASPLVGLAGEESAMGMASVVMVGLVSAFLVNLVGRALAARETTEHSKD</sequence>
<dbReference type="InterPro" id="IPR004812">
    <property type="entry name" value="Efflux_drug-R_Bcr/CmlA"/>
</dbReference>
<name>A0ABP7FBA6_9ACTN</name>
<keyword evidence="13" id="KW-1185">Reference proteome</keyword>
<protein>
    <submittedName>
        <fullName evidence="12">Multidrug effflux MFS transporter</fullName>
    </submittedName>
</protein>
<feature type="transmembrane region" description="Helical" evidence="10">
    <location>
        <begin position="151"/>
        <end position="175"/>
    </location>
</feature>
<proteinExistence type="inferred from homology"/>
<dbReference type="PANTHER" id="PTHR23502:SF132">
    <property type="entry name" value="POLYAMINE TRANSPORTER 2-RELATED"/>
    <property type="match status" value="1"/>
</dbReference>
<feature type="transmembrane region" description="Helical" evidence="10">
    <location>
        <begin position="266"/>
        <end position="284"/>
    </location>
</feature>
<evidence type="ECO:0000313" key="12">
    <source>
        <dbReference type="EMBL" id="GAA3735412.1"/>
    </source>
</evidence>
<evidence type="ECO:0000256" key="2">
    <source>
        <dbReference type="ARBA" id="ARBA00006236"/>
    </source>
</evidence>
<feature type="domain" description="Major facilitator superfamily (MFS) profile" evidence="11">
    <location>
        <begin position="25"/>
        <end position="415"/>
    </location>
</feature>
<keyword evidence="8 10" id="KW-0472">Membrane</keyword>
<evidence type="ECO:0000256" key="4">
    <source>
        <dbReference type="ARBA" id="ARBA00022448"/>
    </source>
</evidence>
<keyword evidence="7 10" id="KW-1133">Transmembrane helix</keyword>
<dbReference type="SUPFAM" id="SSF103473">
    <property type="entry name" value="MFS general substrate transporter"/>
    <property type="match status" value="1"/>
</dbReference>
<evidence type="ECO:0000256" key="10">
    <source>
        <dbReference type="SAM" id="Phobius"/>
    </source>
</evidence>
<dbReference type="NCBIfam" id="TIGR00710">
    <property type="entry name" value="efflux_Bcr_CflA"/>
    <property type="match status" value="1"/>
</dbReference>
<keyword evidence="6 10" id="KW-0812">Transmembrane</keyword>
<dbReference type="Pfam" id="PF07690">
    <property type="entry name" value="MFS_1"/>
    <property type="match status" value="1"/>
</dbReference>
<comment type="similarity">
    <text evidence="2">Belongs to the major facilitator superfamily. Bcr/CmlA family.</text>
</comment>
<feature type="transmembrane region" description="Helical" evidence="10">
    <location>
        <begin position="22"/>
        <end position="42"/>
    </location>
</feature>
<evidence type="ECO:0000256" key="9">
    <source>
        <dbReference type="SAM" id="MobiDB-lite"/>
    </source>
</evidence>
<keyword evidence="4" id="KW-0813">Transport</keyword>
<feature type="transmembrane region" description="Helical" evidence="10">
    <location>
        <begin position="353"/>
        <end position="373"/>
    </location>
</feature>
<dbReference type="EMBL" id="BAABDD010000005">
    <property type="protein sequence ID" value="GAA3735412.1"/>
    <property type="molecule type" value="Genomic_DNA"/>
</dbReference>
<dbReference type="InterPro" id="IPR011701">
    <property type="entry name" value="MFS"/>
</dbReference>
<evidence type="ECO:0000256" key="6">
    <source>
        <dbReference type="ARBA" id="ARBA00022692"/>
    </source>
</evidence>
<evidence type="ECO:0000256" key="8">
    <source>
        <dbReference type="ARBA" id="ARBA00023136"/>
    </source>
</evidence>